<dbReference type="Pfam" id="PF03583">
    <property type="entry name" value="LIP"/>
    <property type="match status" value="1"/>
</dbReference>
<dbReference type="Gene3D" id="3.40.50.1820">
    <property type="entry name" value="alpha/beta hydrolase"/>
    <property type="match status" value="1"/>
</dbReference>
<dbReference type="PANTHER" id="PTHR34853">
    <property type="match status" value="1"/>
</dbReference>
<dbReference type="Proteomes" id="UP000683310">
    <property type="component" value="Chromosome"/>
</dbReference>
<reference evidence="1 2" key="1">
    <citation type="submission" date="2021-04" db="EMBL/GenBank/DDBJ databases">
        <title>Nocardia tengchongensis.</title>
        <authorList>
            <person name="Zhuang k."/>
            <person name="Ran Y."/>
            <person name="Li W."/>
        </authorList>
    </citation>
    <scope>NUCLEOTIDE SEQUENCE [LARGE SCALE GENOMIC DNA]</scope>
    <source>
        <strain evidence="1 2">CFH S0057</strain>
    </source>
</reference>
<organism evidence="1 2">
    <name type="scientific">Nocardia tengchongensis</name>
    <dbReference type="NCBI Taxonomy" id="2055889"/>
    <lineage>
        <taxon>Bacteria</taxon>
        <taxon>Bacillati</taxon>
        <taxon>Actinomycetota</taxon>
        <taxon>Actinomycetes</taxon>
        <taxon>Mycobacteriales</taxon>
        <taxon>Nocardiaceae</taxon>
        <taxon>Nocardia</taxon>
    </lineage>
</organism>
<gene>
    <name evidence="1" type="ORF">KHQ06_19610</name>
</gene>
<evidence type="ECO:0000313" key="1">
    <source>
        <dbReference type="EMBL" id="QVI18748.1"/>
    </source>
</evidence>
<dbReference type="InterPro" id="IPR005152">
    <property type="entry name" value="Lipase_secreted"/>
</dbReference>
<dbReference type="Gene3D" id="1.10.260.130">
    <property type="match status" value="1"/>
</dbReference>
<dbReference type="PIRSF" id="PIRSF029171">
    <property type="entry name" value="Esterase_LipA"/>
    <property type="match status" value="1"/>
</dbReference>
<evidence type="ECO:0000313" key="2">
    <source>
        <dbReference type="Proteomes" id="UP000683310"/>
    </source>
</evidence>
<dbReference type="PANTHER" id="PTHR34853:SF1">
    <property type="entry name" value="LIPASE 5"/>
    <property type="match status" value="1"/>
</dbReference>
<proteinExistence type="predicted"/>
<sequence length="431" mass="45716">MGAAVPHANPLLVGRSFVRRAVGGARLERLKCEGTSLFAVSARAVVLALSILTAGAVCAPVSAQPLYPTQDSDPFYSPPADLGGFAPGDVVRTRRIDTGLYVGTDGWQVAFRSTNSQGQPILGMTTVLMPKGVKNPPLVSYQALINSLGSQCNPSRSLFNGELQDGAGAMLPIGRGWAISMPDYLGPNVAYGAAKLSGMVTLDSVKAVRKVAELGLGSSPVALAGYSGGGMATAWAGALQPEYAPDLKLDAVVAGGIPADLEEMALSLGFAPHPGFGLAFAAAMGLEREYPDRLPISDQLNENGLWFREFTHDACRRFLLFHGAFRSADQLAASKSLMDSPVAHEVLRENSLRYNSAVPTAPTYFWQGRFDELTAFAPVAEVADRYCKAGAPVVFRPFEIAEHMTTAVAGFPDAWNYVESRFRGDPVPSSC</sequence>
<name>A0ABX8CFK7_9NOCA</name>
<accession>A0ABX8CFK7</accession>
<dbReference type="SUPFAM" id="SSF53474">
    <property type="entry name" value="alpha/beta-Hydrolases"/>
    <property type="match status" value="1"/>
</dbReference>
<dbReference type="InterPro" id="IPR029058">
    <property type="entry name" value="AB_hydrolase_fold"/>
</dbReference>
<keyword evidence="2" id="KW-1185">Reference proteome</keyword>
<dbReference type="EMBL" id="CP074371">
    <property type="protein sequence ID" value="QVI18748.1"/>
    <property type="molecule type" value="Genomic_DNA"/>
</dbReference>
<protein>
    <submittedName>
        <fullName evidence="1">Lipase</fullName>
    </submittedName>
</protein>